<proteinExistence type="predicted"/>
<reference evidence="3" key="2">
    <citation type="submission" date="2020-07" db="EMBL/GenBank/DDBJ databases">
        <authorList>
            <person name="Vera ALvarez R."/>
            <person name="Arias-Moreno D.M."/>
            <person name="Jimenez-Jacinto V."/>
            <person name="Jimenez-Bremont J.F."/>
            <person name="Swaminathan K."/>
            <person name="Moose S.P."/>
            <person name="Guerrero-Gonzalez M.L."/>
            <person name="Marino-Ramirez L."/>
            <person name="Landsman D."/>
            <person name="Rodriguez-Kessler M."/>
            <person name="Delgado-Sanchez P."/>
        </authorList>
    </citation>
    <scope>NUCLEOTIDE SEQUENCE</scope>
    <source>
        <tissue evidence="3">Cladode</tissue>
    </source>
</reference>
<feature type="region of interest" description="Disordered" evidence="1">
    <location>
        <begin position="42"/>
        <end position="74"/>
    </location>
</feature>
<reference evidence="3" key="1">
    <citation type="journal article" date="2013" name="J. Plant Res.">
        <title>Effect of fungi and light on seed germination of three Opuntia species from semiarid lands of central Mexico.</title>
        <authorList>
            <person name="Delgado-Sanchez P."/>
            <person name="Jimenez-Bremont J.F."/>
            <person name="Guerrero-Gonzalez Mde L."/>
            <person name="Flores J."/>
        </authorList>
    </citation>
    <scope>NUCLEOTIDE SEQUENCE</scope>
    <source>
        <tissue evidence="3">Cladode</tissue>
    </source>
</reference>
<dbReference type="PANTHER" id="PTHR34127:SF3">
    <property type="entry name" value="INITIATION FACTOR 4F SUBUNIT (DUF1350)"/>
    <property type="match status" value="1"/>
</dbReference>
<protein>
    <submittedName>
        <fullName evidence="3">Uncharacterized protein</fullName>
    </submittedName>
</protein>
<sequence>MAASISASNSILSPFPLQTLKKSTPLPTLKWKPFHQSRISTPKMAYSGGYARRGSASSSRGSPTSDDNRTASRNGMISVDTCLVLPPPKTEKPRAIIEFLGGAFIGAVSHVTYRFFFLAINFIFCSYGQP</sequence>
<evidence type="ECO:0000256" key="1">
    <source>
        <dbReference type="SAM" id="MobiDB-lite"/>
    </source>
</evidence>
<organism evidence="3">
    <name type="scientific">Opuntia streptacantha</name>
    <name type="common">Prickly pear cactus</name>
    <name type="synonym">Opuntia cardona</name>
    <dbReference type="NCBI Taxonomy" id="393608"/>
    <lineage>
        <taxon>Eukaryota</taxon>
        <taxon>Viridiplantae</taxon>
        <taxon>Streptophyta</taxon>
        <taxon>Embryophyta</taxon>
        <taxon>Tracheophyta</taxon>
        <taxon>Spermatophyta</taxon>
        <taxon>Magnoliopsida</taxon>
        <taxon>eudicotyledons</taxon>
        <taxon>Gunneridae</taxon>
        <taxon>Pentapetalae</taxon>
        <taxon>Caryophyllales</taxon>
        <taxon>Cactineae</taxon>
        <taxon>Cactaceae</taxon>
        <taxon>Opuntioideae</taxon>
        <taxon>Opuntia</taxon>
    </lineage>
</organism>
<feature type="transmembrane region" description="Helical" evidence="2">
    <location>
        <begin position="99"/>
        <end position="124"/>
    </location>
</feature>
<accession>A0A7C8Z7V6</accession>
<name>A0A7C8Z7V6_OPUST</name>
<evidence type="ECO:0000313" key="3">
    <source>
        <dbReference type="EMBL" id="MBA4636496.1"/>
    </source>
</evidence>
<dbReference type="AlphaFoldDB" id="A0A7C8Z7V6"/>
<keyword evidence="2" id="KW-0812">Transmembrane</keyword>
<dbReference type="EMBL" id="GISG01100496">
    <property type="protein sequence ID" value="MBA4636496.1"/>
    <property type="molecule type" value="Transcribed_RNA"/>
</dbReference>
<keyword evidence="2" id="KW-1133">Transmembrane helix</keyword>
<evidence type="ECO:0000256" key="2">
    <source>
        <dbReference type="SAM" id="Phobius"/>
    </source>
</evidence>
<feature type="compositionally biased region" description="Low complexity" evidence="1">
    <location>
        <begin position="45"/>
        <end position="62"/>
    </location>
</feature>
<dbReference type="InterPro" id="IPR010765">
    <property type="entry name" value="DUF1350"/>
</dbReference>
<keyword evidence="2" id="KW-0472">Membrane</keyword>
<dbReference type="PANTHER" id="PTHR34127">
    <property type="entry name" value="OS04G0405600 PROTEIN"/>
    <property type="match status" value="1"/>
</dbReference>